<gene>
    <name evidence="1" type="ORF">AE0388_2238</name>
</gene>
<dbReference type="OrthoDB" id="4091735at2"/>
<evidence type="ECO:0000313" key="2">
    <source>
        <dbReference type="Proteomes" id="UP000031488"/>
    </source>
</evidence>
<keyword evidence="2" id="KW-1185">Reference proteome</keyword>
<sequence length="267" mass="29096">MLYSAQYLDEDALANYIAALEGGLRDSGTSRTTGSHGFGGSIGWNSTKFEGSKDAETESTLNLVDHKASRLRRLIEAGHKNPEQTGWLEVLQPDADFAEIGTGAIIEWECDVFVPESIAAMANHEGLSSALQAMKGLQPSAEALGLDMEGVPTIQEMDAMASFLDQLDVALVVVGDDSDTDWKLVGSLDTRWIAGEASFDGRVRVIGKVKKKIAADRWYPMVSLPGMNLVNRDERRRLERNGPNDESEKDQFVSGPALVLDYLAIFS</sequence>
<dbReference type="InterPro" id="IPR045633">
    <property type="entry name" value="DUF6414"/>
</dbReference>
<evidence type="ECO:0000313" key="1">
    <source>
        <dbReference type="EMBL" id="KHS51688.1"/>
    </source>
</evidence>
<protein>
    <submittedName>
        <fullName evidence="1">Uncharacterized protein</fullName>
    </submittedName>
</protein>
<proteinExistence type="predicted"/>
<dbReference type="Proteomes" id="UP000031488">
    <property type="component" value="Unassembled WGS sequence"/>
</dbReference>
<reference evidence="1 2" key="1">
    <citation type="submission" date="2014-11" db="EMBL/GenBank/DDBJ databases">
        <title>Draft Genome Sequence of Brevibacterium linens AE038-8.</title>
        <authorList>
            <person name="Maizel D."/>
            <person name="Utturkar S.M."/>
            <person name="Brown S.D."/>
            <person name="Ferrero M."/>
            <person name="Rosen B.P."/>
        </authorList>
    </citation>
    <scope>NUCLEOTIDE SEQUENCE [LARGE SCALE GENOMIC DNA]</scope>
    <source>
        <strain evidence="1 2">AE038-8</strain>
    </source>
</reference>
<accession>A0A0B9AQS0</accession>
<dbReference type="AlphaFoldDB" id="A0A0B9AQS0"/>
<dbReference type="EMBL" id="JTJZ01000020">
    <property type="protein sequence ID" value="KHS51688.1"/>
    <property type="molecule type" value="Genomic_DNA"/>
</dbReference>
<dbReference type="RefSeq" id="WP_039210397.1">
    <property type="nucleotide sequence ID" value="NZ_JTJZ01000020.1"/>
</dbReference>
<comment type="caution">
    <text evidence="1">The sequence shown here is derived from an EMBL/GenBank/DDBJ whole genome shotgun (WGS) entry which is preliminary data.</text>
</comment>
<dbReference type="Pfam" id="PF19952">
    <property type="entry name" value="DUF6414"/>
    <property type="match status" value="1"/>
</dbReference>
<organism evidence="1 2">
    <name type="scientific">Brevibacterium linens</name>
    <dbReference type="NCBI Taxonomy" id="1703"/>
    <lineage>
        <taxon>Bacteria</taxon>
        <taxon>Bacillati</taxon>
        <taxon>Actinomycetota</taxon>
        <taxon>Actinomycetes</taxon>
        <taxon>Micrococcales</taxon>
        <taxon>Brevibacteriaceae</taxon>
        <taxon>Brevibacterium</taxon>
    </lineage>
</organism>
<name>A0A0B9AQS0_BRELN</name>